<dbReference type="EMBL" id="JAAGBB010000023">
    <property type="protein sequence ID" value="MBR0666449.1"/>
    <property type="molecule type" value="Genomic_DNA"/>
</dbReference>
<dbReference type="Pfam" id="PF03401">
    <property type="entry name" value="TctC"/>
    <property type="match status" value="1"/>
</dbReference>
<dbReference type="PIRSF" id="PIRSF017082">
    <property type="entry name" value="YflP"/>
    <property type="match status" value="1"/>
</dbReference>
<accession>A0ABS5F1L7</accession>
<name>A0ABS5F1L7_9PROT</name>
<evidence type="ECO:0000313" key="3">
    <source>
        <dbReference type="Proteomes" id="UP001196870"/>
    </source>
</evidence>
<keyword evidence="3" id="KW-1185">Reference proteome</keyword>
<reference evidence="3" key="1">
    <citation type="journal article" date="2021" name="Syst. Appl. Microbiol.">
        <title>Roseomonas hellenica sp. nov., isolated from roots of wild-growing Alkanna tinctoria.</title>
        <authorList>
            <person name="Rat A."/>
            <person name="Naranjo H.D."/>
            <person name="Lebbe L."/>
            <person name="Cnockaert M."/>
            <person name="Krigas N."/>
            <person name="Grigoriadou K."/>
            <person name="Maloupa E."/>
            <person name="Willems A."/>
        </authorList>
    </citation>
    <scope>NUCLEOTIDE SEQUENCE [LARGE SCALE GENOMIC DNA]</scope>
    <source>
        <strain evidence="3">LMG 31523</strain>
    </source>
</reference>
<dbReference type="CDD" id="cd07012">
    <property type="entry name" value="PBP2_Bug_TTT"/>
    <property type="match status" value="1"/>
</dbReference>
<dbReference type="RefSeq" id="WP_211854121.1">
    <property type="nucleotide sequence ID" value="NZ_JAAGBB010000023.1"/>
</dbReference>
<dbReference type="InterPro" id="IPR042100">
    <property type="entry name" value="Bug_dom1"/>
</dbReference>
<dbReference type="Gene3D" id="3.40.190.150">
    <property type="entry name" value="Bordetella uptake gene, domain 1"/>
    <property type="match status" value="1"/>
</dbReference>
<comment type="similarity">
    <text evidence="1">Belongs to the UPF0065 (bug) family.</text>
</comment>
<evidence type="ECO:0000313" key="2">
    <source>
        <dbReference type="EMBL" id="MBR0666449.1"/>
    </source>
</evidence>
<dbReference type="InterPro" id="IPR005064">
    <property type="entry name" value="BUG"/>
</dbReference>
<dbReference type="SUPFAM" id="SSF53850">
    <property type="entry name" value="Periplasmic binding protein-like II"/>
    <property type="match status" value="1"/>
</dbReference>
<organism evidence="2 3">
    <name type="scientific">Plastoroseomonas hellenica</name>
    <dbReference type="NCBI Taxonomy" id="2687306"/>
    <lineage>
        <taxon>Bacteria</taxon>
        <taxon>Pseudomonadati</taxon>
        <taxon>Pseudomonadota</taxon>
        <taxon>Alphaproteobacteria</taxon>
        <taxon>Acetobacterales</taxon>
        <taxon>Acetobacteraceae</taxon>
        <taxon>Plastoroseomonas</taxon>
    </lineage>
</organism>
<evidence type="ECO:0000256" key="1">
    <source>
        <dbReference type="ARBA" id="ARBA00006987"/>
    </source>
</evidence>
<sequence length="360" mass="37380">MAELISSLNRRARAIRPAWLRRTTGGSHSGARHESNARAVGIARRVLLGTAAALAGGRARAQSYPDRPLRLIVPWAPGGSTDVLARLVAVPVGEALGQPVIVDNRPGASGTIGHASVARAAPDGHTVLMATNSTFAIAPYLLPSLPYAHDEAFAPVALLAETPLVLAVKRGGPASLAALLAEARARPEALTFASGGIGVTSHMAAELLMALAGISLTHVPYRGGGPAAQALAAGEVTMAFLDPTVAKPLADGGQVGMIGTTGSRRFPSLPELPTIEETGLPRYVTITSYGLFVPRATPAPIIARIAGAAMAVLDRPGFREDMAGRGISVRAEGAEALAAHVREENARWSEVIRTRHIRMH</sequence>
<dbReference type="PANTHER" id="PTHR42928">
    <property type="entry name" value="TRICARBOXYLATE-BINDING PROTEIN"/>
    <property type="match status" value="1"/>
</dbReference>
<proteinExistence type="inferred from homology"/>
<comment type="caution">
    <text evidence="2">The sequence shown here is derived from an EMBL/GenBank/DDBJ whole genome shotgun (WGS) entry which is preliminary data.</text>
</comment>
<gene>
    <name evidence="2" type="ORF">GXW71_18965</name>
</gene>
<dbReference type="PANTHER" id="PTHR42928:SF5">
    <property type="entry name" value="BLR1237 PROTEIN"/>
    <property type="match status" value="1"/>
</dbReference>
<dbReference type="Proteomes" id="UP001196870">
    <property type="component" value="Unassembled WGS sequence"/>
</dbReference>
<dbReference type="Gene3D" id="3.40.190.10">
    <property type="entry name" value="Periplasmic binding protein-like II"/>
    <property type="match status" value="1"/>
</dbReference>
<protein>
    <submittedName>
        <fullName evidence="2">Tripartite tricarboxylate transporter substrate binding protein</fullName>
    </submittedName>
</protein>